<dbReference type="EMBL" id="BARU01006076">
    <property type="protein sequence ID" value="GAH44894.1"/>
    <property type="molecule type" value="Genomic_DNA"/>
</dbReference>
<keyword evidence="1" id="KW-0472">Membrane</keyword>
<organism evidence="2">
    <name type="scientific">marine sediment metagenome</name>
    <dbReference type="NCBI Taxonomy" id="412755"/>
    <lineage>
        <taxon>unclassified sequences</taxon>
        <taxon>metagenomes</taxon>
        <taxon>ecological metagenomes</taxon>
    </lineage>
</organism>
<name>X1GTF6_9ZZZZ</name>
<feature type="transmembrane region" description="Helical" evidence="1">
    <location>
        <begin position="264"/>
        <end position="293"/>
    </location>
</feature>
<keyword evidence="1" id="KW-1133">Transmembrane helix</keyword>
<keyword evidence="1" id="KW-0812">Transmembrane</keyword>
<proteinExistence type="predicted"/>
<sequence>MTQEIDFQTIYDDFKSSARLAWKNILSFFLGVIAIGIVLGIATVIIGGAATFFIFSLYGFQFQTLIDTFTQWSLTFGSSMTNFSLFQGNYLAFGVLGILILIPSMAFAFLWIGPIYGMSKEVAESGKTHAESSLRWLRNKFFPFAIAGILMGLIIAGPPVLLYSGIATFFGGILTGWVSTLSSVAIFLWVFFSYGLLSTWLPGIANGLTIQEALQTSVDFARKNFERVYGSLSLFLVLILAVIGPIALWLWITTLFPFLTGGVILLGALFNPITIALMGWGVIGGGLLAIFGLPTHILTYTRIYLILSGKPGSAFTSDEPDIDIMGGM</sequence>
<feature type="transmembrane region" description="Helical" evidence="1">
    <location>
        <begin position="90"/>
        <end position="112"/>
    </location>
</feature>
<accession>X1GTF6</accession>
<gene>
    <name evidence="2" type="ORF">S03H2_11938</name>
</gene>
<feature type="transmembrane region" description="Helical" evidence="1">
    <location>
        <begin position="232"/>
        <end position="252"/>
    </location>
</feature>
<evidence type="ECO:0000313" key="2">
    <source>
        <dbReference type="EMBL" id="GAH44894.1"/>
    </source>
</evidence>
<comment type="caution">
    <text evidence="2">The sequence shown here is derived from an EMBL/GenBank/DDBJ whole genome shotgun (WGS) entry which is preliminary data.</text>
</comment>
<evidence type="ECO:0000256" key="1">
    <source>
        <dbReference type="SAM" id="Phobius"/>
    </source>
</evidence>
<reference evidence="2" key="1">
    <citation type="journal article" date="2014" name="Front. Microbiol.">
        <title>High frequency of phylogenetically diverse reductive dehalogenase-homologous genes in deep subseafloor sedimentary metagenomes.</title>
        <authorList>
            <person name="Kawai M."/>
            <person name="Futagami T."/>
            <person name="Toyoda A."/>
            <person name="Takaki Y."/>
            <person name="Nishi S."/>
            <person name="Hori S."/>
            <person name="Arai W."/>
            <person name="Tsubouchi T."/>
            <person name="Morono Y."/>
            <person name="Uchiyama I."/>
            <person name="Ito T."/>
            <person name="Fujiyama A."/>
            <person name="Inagaki F."/>
            <person name="Takami H."/>
        </authorList>
    </citation>
    <scope>NUCLEOTIDE SEQUENCE</scope>
    <source>
        <strain evidence="2">Expedition CK06-06</strain>
    </source>
</reference>
<dbReference type="AlphaFoldDB" id="X1GTF6"/>
<feature type="transmembrane region" description="Helical" evidence="1">
    <location>
        <begin position="141"/>
        <end position="163"/>
    </location>
</feature>
<feature type="transmembrane region" description="Helical" evidence="1">
    <location>
        <begin position="25"/>
        <end position="58"/>
    </location>
</feature>
<protein>
    <recommendedName>
        <fullName evidence="3">Glycerophosphoryl diester phosphodiesterase membrane domain-containing protein</fullName>
    </recommendedName>
</protein>
<evidence type="ECO:0008006" key="3">
    <source>
        <dbReference type="Google" id="ProtNLM"/>
    </source>
</evidence>